<dbReference type="Gene3D" id="1.10.10.10">
    <property type="entry name" value="Winged helix-like DNA-binding domain superfamily/Winged helix DNA-binding domain"/>
    <property type="match status" value="1"/>
</dbReference>
<dbReference type="PANTHER" id="PTHR33221">
    <property type="entry name" value="WINGED HELIX-TURN-HELIX TRANSCRIPTIONAL REGULATOR, RRF2 FAMILY"/>
    <property type="match status" value="1"/>
</dbReference>
<dbReference type="GO" id="GO:0005829">
    <property type="term" value="C:cytosol"/>
    <property type="evidence" value="ECO:0007669"/>
    <property type="project" value="TreeGrafter"/>
</dbReference>
<dbReference type="AlphaFoldDB" id="A0A2W5F6F7"/>
<organism evidence="1 2">
    <name type="scientific">Pseudopedobacter saltans</name>
    <dbReference type="NCBI Taxonomy" id="151895"/>
    <lineage>
        <taxon>Bacteria</taxon>
        <taxon>Pseudomonadati</taxon>
        <taxon>Bacteroidota</taxon>
        <taxon>Sphingobacteriia</taxon>
        <taxon>Sphingobacteriales</taxon>
        <taxon>Sphingobacteriaceae</taxon>
        <taxon>Pseudopedobacter</taxon>
    </lineage>
</organism>
<dbReference type="EMBL" id="QFOI01000026">
    <property type="protein sequence ID" value="PZP51605.1"/>
    <property type="molecule type" value="Genomic_DNA"/>
</dbReference>
<dbReference type="PROSITE" id="PS51197">
    <property type="entry name" value="HTH_RRF2_2"/>
    <property type="match status" value="1"/>
</dbReference>
<proteinExistence type="predicted"/>
<gene>
    <name evidence="1" type="ORF">DI598_02830</name>
</gene>
<evidence type="ECO:0000313" key="2">
    <source>
        <dbReference type="Proteomes" id="UP000249645"/>
    </source>
</evidence>
<dbReference type="GO" id="GO:0003700">
    <property type="term" value="F:DNA-binding transcription factor activity"/>
    <property type="evidence" value="ECO:0007669"/>
    <property type="project" value="TreeGrafter"/>
</dbReference>
<comment type="caution">
    <text evidence="1">The sequence shown here is derived from an EMBL/GenBank/DDBJ whole genome shotgun (WGS) entry which is preliminary data.</text>
</comment>
<reference evidence="1 2" key="1">
    <citation type="submission" date="2017-11" db="EMBL/GenBank/DDBJ databases">
        <title>Infants hospitalized years apart are colonized by the same room-sourced microbial strains.</title>
        <authorList>
            <person name="Brooks B."/>
            <person name="Olm M.R."/>
            <person name="Firek B.A."/>
            <person name="Baker R."/>
            <person name="Thomas B.C."/>
            <person name="Morowitz M.J."/>
            <person name="Banfield J.F."/>
        </authorList>
    </citation>
    <scope>NUCLEOTIDE SEQUENCE [LARGE SCALE GENOMIC DNA]</scope>
    <source>
        <strain evidence="1">S2_009_000_R2_76</strain>
    </source>
</reference>
<protein>
    <submittedName>
        <fullName evidence="1">Transcriptional regulator</fullName>
    </submittedName>
</protein>
<dbReference type="SUPFAM" id="SSF46785">
    <property type="entry name" value="Winged helix' DNA-binding domain"/>
    <property type="match status" value="1"/>
</dbReference>
<dbReference type="PANTHER" id="PTHR33221:SF15">
    <property type="entry name" value="HTH-TYPE TRANSCRIPTIONAL REGULATOR YWGB-RELATED"/>
    <property type="match status" value="1"/>
</dbReference>
<dbReference type="InterPro" id="IPR036388">
    <property type="entry name" value="WH-like_DNA-bd_sf"/>
</dbReference>
<evidence type="ECO:0000313" key="1">
    <source>
        <dbReference type="EMBL" id="PZP51605.1"/>
    </source>
</evidence>
<dbReference type="InterPro" id="IPR036390">
    <property type="entry name" value="WH_DNA-bd_sf"/>
</dbReference>
<dbReference type="Proteomes" id="UP000249645">
    <property type="component" value="Unassembled WGS sequence"/>
</dbReference>
<accession>A0A2W5F6F7</accession>
<name>A0A2W5F6F7_9SPHI</name>
<dbReference type="Pfam" id="PF02082">
    <property type="entry name" value="Rrf2"/>
    <property type="match status" value="1"/>
</dbReference>
<dbReference type="InterPro" id="IPR000944">
    <property type="entry name" value="Tscrpt_reg_Rrf2"/>
</dbReference>
<sequence>MINSRFAMQVHIVSLLALNKDGITSDFIASSIGCNPVLVRKELVLLKNHGMVATQEGKNGGVRLVKQAKDIHLDELYKIVYGDMEMFPSNKNEPNPMCVIGRNISAMMKYINKEAELSMLSKLQETTIEFLIKNIT</sequence>